<evidence type="ECO:0000256" key="1">
    <source>
        <dbReference type="ARBA" id="ARBA00008791"/>
    </source>
</evidence>
<protein>
    <submittedName>
        <fullName evidence="4">Universal stress protein</fullName>
    </submittedName>
</protein>
<accession>A0ABM8H9N4</accession>
<dbReference type="SUPFAM" id="SSF52402">
    <property type="entry name" value="Adenine nucleotide alpha hydrolases-like"/>
    <property type="match status" value="2"/>
</dbReference>
<evidence type="ECO:0000313" key="4">
    <source>
        <dbReference type="EMBL" id="BDZ57637.1"/>
    </source>
</evidence>
<evidence type="ECO:0000313" key="5">
    <source>
        <dbReference type="Proteomes" id="UP001321421"/>
    </source>
</evidence>
<evidence type="ECO:0000256" key="2">
    <source>
        <dbReference type="SAM" id="MobiDB-lite"/>
    </source>
</evidence>
<dbReference type="PANTHER" id="PTHR46268">
    <property type="entry name" value="STRESS RESPONSE PROTEIN NHAX"/>
    <property type="match status" value="1"/>
</dbReference>
<dbReference type="Pfam" id="PF00582">
    <property type="entry name" value="Usp"/>
    <property type="match status" value="2"/>
</dbReference>
<dbReference type="PANTHER" id="PTHR46268:SF6">
    <property type="entry name" value="UNIVERSAL STRESS PROTEIN UP12"/>
    <property type="match status" value="1"/>
</dbReference>
<sequence length="280" mass="30191">MVVWHGKHHPARRRRRRPRSLPDSRQALAWAVGRATAWEAPLHLVAARSPESKDGWDHDHQDSRPMNQLHRQRLEQARAKVLAEHPDLYVSVSSTNRFPAAALVTASRVSHLVVLGSHGDSMLRWSLGSTAHQVAIHAACPVAVVRPERDTPRGSVLVGIDRFDDLGALRWAAADADATGSDVLAVHVWQRDPSGSGRDRSQAAGALDSTVADVAREFPDVKIRGEVLAGGVTRTLLAQAAEHDLVVLGARGGGGFADLTLGRVAGGVLWRCDATVVVTR</sequence>
<gene>
    <name evidence="4" type="ORF">GCM10025872_12940</name>
</gene>
<keyword evidence="5" id="KW-1185">Reference proteome</keyword>
<dbReference type="Gene3D" id="3.40.50.620">
    <property type="entry name" value="HUPs"/>
    <property type="match status" value="2"/>
</dbReference>
<name>A0ABM8H9N4_9MICO</name>
<dbReference type="CDD" id="cd00293">
    <property type="entry name" value="USP-like"/>
    <property type="match status" value="2"/>
</dbReference>
<dbReference type="InterPro" id="IPR014729">
    <property type="entry name" value="Rossmann-like_a/b/a_fold"/>
</dbReference>
<dbReference type="Proteomes" id="UP001321421">
    <property type="component" value="Chromosome"/>
</dbReference>
<feature type="compositionally biased region" description="Basic residues" evidence="2">
    <location>
        <begin position="1"/>
        <end position="19"/>
    </location>
</feature>
<feature type="domain" description="UspA" evidence="3">
    <location>
        <begin position="22"/>
        <end position="146"/>
    </location>
</feature>
<organism evidence="4 5">
    <name type="scientific">Barrientosiimonas endolithica</name>
    <dbReference type="NCBI Taxonomy" id="1535208"/>
    <lineage>
        <taxon>Bacteria</taxon>
        <taxon>Bacillati</taxon>
        <taxon>Actinomycetota</taxon>
        <taxon>Actinomycetes</taxon>
        <taxon>Micrococcales</taxon>
        <taxon>Dermacoccaceae</taxon>
        <taxon>Barrientosiimonas</taxon>
    </lineage>
</organism>
<feature type="domain" description="UspA" evidence="3">
    <location>
        <begin position="156"/>
        <end position="280"/>
    </location>
</feature>
<comment type="similarity">
    <text evidence="1">Belongs to the universal stress protein A family.</text>
</comment>
<proteinExistence type="inferred from homology"/>
<dbReference type="EMBL" id="AP027735">
    <property type="protein sequence ID" value="BDZ57637.1"/>
    <property type="molecule type" value="Genomic_DNA"/>
</dbReference>
<feature type="region of interest" description="Disordered" evidence="2">
    <location>
        <begin position="1"/>
        <end position="23"/>
    </location>
</feature>
<dbReference type="InterPro" id="IPR006015">
    <property type="entry name" value="Universal_stress_UspA"/>
</dbReference>
<dbReference type="PRINTS" id="PR01438">
    <property type="entry name" value="UNVRSLSTRESS"/>
</dbReference>
<evidence type="ECO:0000259" key="3">
    <source>
        <dbReference type="Pfam" id="PF00582"/>
    </source>
</evidence>
<reference evidence="5" key="1">
    <citation type="journal article" date="2019" name="Int. J. Syst. Evol. Microbiol.">
        <title>The Global Catalogue of Microorganisms (GCM) 10K type strain sequencing project: providing services to taxonomists for standard genome sequencing and annotation.</title>
        <authorList>
            <consortium name="The Broad Institute Genomics Platform"/>
            <consortium name="The Broad Institute Genome Sequencing Center for Infectious Disease"/>
            <person name="Wu L."/>
            <person name="Ma J."/>
        </authorList>
    </citation>
    <scope>NUCLEOTIDE SEQUENCE [LARGE SCALE GENOMIC DNA]</scope>
    <source>
        <strain evidence="5">NBRC 110608</strain>
    </source>
</reference>
<dbReference type="InterPro" id="IPR006016">
    <property type="entry name" value="UspA"/>
</dbReference>